<dbReference type="STRING" id="38488.A0A4Y8D4I7"/>
<sequence>MSTTSHEGLTAVAKASELALRDWQSLWSSIIFPRPQNLTQDTLVTNSKSIHLSVLEAGLSCIAVNLPSQGVMAIETHAMYDLESRGQVSVSDDVHVTKTLSQSSQRLMVYVQSGLNDSNGRVILRMYSN</sequence>
<evidence type="ECO:0000313" key="2">
    <source>
        <dbReference type="Proteomes" id="UP000297299"/>
    </source>
</evidence>
<accession>A0A4Y8D4I7</accession>
<proteinExistence type="predicted"/>
<keyword evidence="2" id="KW-1185">Reference proteome</keyword>
<evidence type="ECO:0000313" key="1">
    <source>
        <dbReference type="EMBL" id="TEY68114.1"/>
    </source>
</evidence>
<reference evidence="1 2" key="1">
    <citation type="submission" date="2017-11" db="EMBL/GenBank/DDBJ databases">
        <title>Comparative genomics of Botrytis spp.</title>
        <authorList>
            <person name="Valero-Jimenez C.A."/>
            <person name="Tapia P."/>
            <person name="Veloso J."/>
            <person name="Silva-Moreno E."/>
            <person name="Staats M."/>
            <person name="Valdes J.H."/>
            <person name="Van Kan J.A.L."/>
        </authorList>
    </citation>
    <scope>NUCLEOTIDE SEQUENCE [LARGE SCALE GENOMIC DNA]</scope>
    <source>
        <strain evidence="1 2">MUCL2830</strain>
    </source>
</reference>
<protein>
    <submittedName>
        <fullName evidence="1">Uncharacterized protein</fullName>
    </submittedName>
</protein>
<dbReference type="EMBL" id="PHWZ01000122">
    <property type="protein sequence ID" value="TEY68114.1"/>
    <property type="molecule type" value="Genomic_DNA"/>
</dbReference>
<organism evidence="1 2">
    <name type="scientific">Botryotinia calthae</name>
    <dbReference type="NCBI Taxonomy" id="38488"/>
    <lineage>
        <taxon>Eukaryota</taxon>
        <taxon>Fungi</taxon>
        <taxon>Dikarya</taxon>
        <taxon>Ascomycota</taxon>
        <taxon>Pezizomycotina</taxon>
        <taxon>Leotiomycetes</taxon>
        <taxon>Helotiales</taxon>
        <taxon>Sclerotiniaceae</taxon>
        <taxon>Botryotinia</taxon>
    </lineage>
</organism>
<gene>
    <name evidence="1" type="ORF">BOTCAL_0122g00160</name>
</gene>
<dbReference type="OrthoDB" id="5393606at2759"/>
<dbReference type="AlphaFoldDB" id="A0A4Y8D4I7"/>
<dbReference type="Proteomes" id="UP000297299">
    <property type="component" value="Unassembled WGS sequence"/>
</dbReference>
<name>A0A4Y8D4I7_9HELO</name>
<comment type="caution">
    <text evidence="1">The sequence shown here is derived from an EMBL/GenBank/DDBJ whole genome shotgun (WGS) entry which is preliminary data.</text>
</comment>